<keyword evidence="5" id="KW-0812">Transmembrane</keyword>
<evidence type="ECO:0000256" key="6">
    <source>
        <dbReference type="ARBA" id="ARBA00022989"/>
    </source>
</evidence>
<dbReference type="GO" id="GO:0005737">
    <property type="term" value="C:cytoplasm"/>
    <property type="evidence" value="ECO:0007669"/>
    <property type="project" value="TreeGrafter"/>
</dbReference>
<dbReference type="InParanoid" id="A0A1S3H6U5"/>
<keyword evidence="6" id="KW-1133">Transmembrane helix</keyword>
<evidence type="ECO:0000313" key="9">
    <source>
        <dbReference type="Proteomes" id="UP000085678"/>
    </source>
</evidence>
<evidence type="ECO:0000256" key="2">
    <source>
        <dbReference type="ARBA" id="ARBA00007647"/>
    </source>
</evidence>
<name>A0A1S3H6U5_LINAN</name>
<reference evidence="10" key="1">
    <citation type="submission" date="2025-08" db="UniProtKB">
        <authorList>
            <consortium name="RefSeq"/>
        </authorList>
    </citation>
    <scope>IDENTIFICATION</scope>
    <source>
        <tissue evidence="10">Gonads</tissue>
    </source>
</reference>
<gene>
    <name evidence="10" type="primary">LOC106152605</name>
</gene>
<protein>
    <recommendedName>
        <fullName evidence="8">Glycosyltransferase family 92 protein</fullName>
        <ecNumber evidence="8">2.4.1.-</ecNumber>
    </recommendedName>
</protein>
<evidence type="ECO:0000256" key="4">
    <source>
        <dbReference type="ARBA" id="ARBA00022679"/>
    </source>
</evidence>
<dbReference type="OrthoDB" id="2526284at2759"/>
<dbReference type="FunCoup" id="A0A1S3H6U5">
    <property type="interactions" value="13"/>
</dbReference>
<dbReference type="KEGG" id="lak:106152605"/>
<dbReference type="GO" id="GO:0016020">
    <property type="term" value="C:membrane"/>
    <property type="evidence" value="ECO:0007669"/>
    <property type="project" value="UniProtKB-SubCell"/>
</dbReference>
<dbReference type="GeneID" id="106152605"/>
<comment type="similarity">
    <text evidence="2 8">Belongs to the glycosyltransferase 92 family.</text>
</comment>
<evidence type="ECO:0000256" key="3">
    <source>
        <dbReference type="ARBA" id="ARBA00022676"/>
    </source>
</evidence>
<proteinExistence type="inferred from homology"/>
<accession>A0A1S3H6U5</accession>
<dbReference type="AlphaFoldDB" id="A0A1S3H6U5"/>
<keyword evidence="9" id="KW-1185">Reference proteome</keyword>
<evidence type="ECO:0000313" key="10">
    <source>
        <dbReference type="RefSeq" id="XP_013381702.1"/>
    </source>
</evidence>
<keyword evidence="4 8" id="KW-0808">Transferase</keyword>
<dbReference type="PANTHER" id="PTHR21461:SF69">
    <property type="entry name" value="GLYCOSYLTRANSFERASE FAMILY 92 PROTEIN"/>
    <property type="match status" value="1"/>
</dbReference>
<comment type="subcellular location">
    <subcellularLocation>
        <location evidence="1">Membrane</location>
        <topology evidence="1">Single-pass membrane protein</topology>
    </subcellularLocation>
</comment>
<evidence type="ECO:0000256" key="7">
    <source>
        <dbReference type="ARBA" id="ARBA00023136"/>
    </source>
</evidence>
<dbReference type="EC" id="2.4.1.-" evidence="8"/>
<dbReference type="GO" id="GO:0016757">
    <property type="term" value="F:glycosyltransferase activity"/>
    <property type="evidence" value="ECO:0007669"/>
    <property type="project" value="UniProtKB-UniRule"/>
</dbReference>
<dbReference type="RefSeq" id="XP_013381702.1">
    <property type="nucleotide sequence ID" value="XM_013526248.1"/>
</dbReference>
<organism evidence="9 10">
    <name type="scientific">Lingula anatina</name>
    <name type="common">Brachiopod</name>
    <name type="synonym">Lingula unguis</name>
    <dbReference type="NCBI Taxonomy" id="7574"/>
    <lineage>
        <taxon>Eukaryota</taxon>
        <taxon>Metazoa</taxon>
        <taxon>Spiralia</taxon>
        <taxon>Lophotrochozoa</taxon>
        <taxon>Brachiopoda</taxon>
        <taxon>Linguliformea</taxon>
        <taxon>Lingulata</taxon>
        <taxon>Lingulida</taxon>
        <taxon>Linguloidea</taxon>
        <taxon>Lingulidae</taxon>
        <taxon>Lingula</taxon>
    </lineage>
</organism>
<evidence type="ECO:0000256" key="8">
    <source>
        <dbReference type="RuleBase" id="RU366017"/>
    </source>
</evidence>
<dbReference type="Proteomes" id="UP000085678">
    <property type="component" value="Unplaced"/>
</dbReference>
<dbReference type="PANTHER" id="PTHR21461">
    <property type="entry name" value="GLYCOSYLTRANSFERASE FAMILY 92 PROTEIN"/>
    <property type="match status" value="1"/>
</dbReference>
<evidence type="ECO:0000256" key="1">
    <source>
        <dbReference type="ARBA" id="ARBA00004167"/>
    </source>
</evidence>
<evidence type="ECO:0000256" key="5">
    <source>
        <dbReference type="ARBA" id="ARBA00022692"/>
    </source>
</evidence>
<keyword evidence="3 8" id="KW-0328">Glycosyltransferase</keyword>
<sequence>MRVRIKRMLICALTLYLAGVYYFFILSADRSKLSVGPGNEAGDDLDTEMRHVAADGNIVYMKRKEFTGESATQPRRTAYELCPQLLPPPFNTADRQVFLPVGGQGLFYTFSAYVDDRLGKNGVLIILSIGDSRGKMMKFPRYCQVWYRDENEEAPVAATATLNVLPGGPEILPEDKGLRYTGYTFNCPLPSQKRPYAVSLAYNKCDGPSGGVLKVLNTKSWPNTVKPRYRFAVCVTPLHLHYDNLNQFIEMVEMNRELGAEHFTFYNYSIGPRVTKALKHYIKEGVVDLIQWPVPVKVNVWPPIEGYKEELYYFGQIPALNDCLHRYLHKANVTVMTDMDEFIVPRVDRTWRDLFERLGAMDEKVRAYVFKNTFFRTEWPNDESLLKNKSVNEFNLLTQLKTKRENYVSRPHTRSKYFAITERVRIVGIHFVWKGFPGYPERIVPEEVGLLHHYRNWEDPTDKNWIVDRTMHKYSDKLLLRLNNIHRLLKQL</sequence>
<keyword evidence="7" id="KW-0472">Membrane</keyword>
<dbReference type="InterPro" id="IPR008166">
    <property type="entry name" value="Glyco_transf_92"/>
</dbReference>
<dbReference type="Pfam" id="PF01697">
    <property type="entry name" value="Glyco_transf_92"/>
    <property type="match status" value="1"/>
</dbReference>